<reference evidence="2 3" key="1">
    <citation type="submission" date="2015-01" db="EMBL/GenBank/DDBJ databases">
        <title>Draft genome of Vibrio mytili type strain CAIM 528.</title>
        <authorList>
            <person name="Gonzalez-Castillo A."/>
            <person name="Gomez-Gil B."/>
            <person name="Enciso-Ibarra J."/>
        </authorList>
    </citation>
    <scope>NUCLEOTIDE SEQUENCE [LARGE SCALE GENOMIC DNA]</scope>
    <source>
        <strain evidence="2 3">CAIM 528</strain>
    </source>
</reference>
<keyword evidence="3" id="KW-1185">Reference proteome</keyword>
<evidence type="ECO:0000256" key="1">
    <source>
        <dbReference type="SAM" id="Phobius"/>
    </source>
</evidence>
<keyword evidence="1" id="KW-0472">Membrane</keyword>
<keyword evidence="1" id="KW-1133">Transmembrane helix</keyword>
<evidence type="ECO:0000313" key="3">
    <source>
        <dbReference type="Proteomes" id="UP000031977"/>
    </source>
</evidence>
<feature type="transmembrane region" description="Helical" evidence="1">
    <location>
        <begin position="6"/>
        <end position="33"/>
    </location>
</feature>
<protein>
    <submittedName>
        <fullName evidence="2">Membrane protein</fullName>
    </submittedName>
</protein>
<sequence length="39" mass="4454">MENDQLWNFLLTPSGIMLSMVITFGVVGIYAYLVGQFRE</sequence>
<keyword evidence="1" id="KW-0812">Transmembrane</keyword>
<evidence type="ECO:0000313" key="2">
    <source>
        <dbReference type="EMBL" id="KIN12031.1"/>
    </source>
</evidence>
<accession>A0A0C3HUY5</accession>
<name>A0A0C3HUY5_9VIBR</name>
<gene>
    <name evidence="2" type="ORF">SU60_03525</name>
</gene>
<comment type="caution">
    <text evidence="2">The sequence shown here is derived from an EMBL/GenBank/DDBJ whole genome shotgun (WGS) entry which is preliminary data.</text>
</comment>
<organism evidence="2 3">
    <name type="scientific">Vibrio mytili</name>
    <dbReference type="NCBI Taxonomy" id="50718"/>
    <lineage>
        <taxon>Bacteria</taxon>
        <taxon>Pseudomonadati</taxon>
        <taxon>Pseudomonadota</taxon>
        <taxon>Gammaproteobacteria</taxon>
        <taxon>Vibrionales</taxon>
        <taxon>Vibrionaceae</taxon>
        <taxon>Vibrio</taxon>
    </lineage>
</organism>
<dbReference type="AlphaFoldDB" id="A0A0C3HUY5"/>
<proteinExistence type="predicted"/>
<dbReference type="Proteomes" id="UP000031977">
    <property type="component" value="Unassembled WGS sequence"/>
</dbReference>
<dbReference type="EMBL" id="JXOK01000008">
    <property type="protein sequence ID" value="KIN12031.1"/>
    <property type="molecule type" value="Genomic_DNA"/>
</dbReference>